<evidence type="ECO:0000256" key="1">
    <source>
        <dbReference type="SAM" id="Phobius"/>
    </source>
</evidence>
<dbReference type="AlphaFoldDB" id="A0A4R5UZP5"/>
<dbReference type="InterPro" id="IPR029044">
    <property type="entry name" value="Nucleotide-diphossugar_trans"/>
</dbReference>
<comment type="caution">
    <text evidence="3">The sequence shown here is derived from an EMBL/GenBank/DDBJ whole genome shotgun (WGS) entry which is preliminary data.</text>
</comment>
<dbReference type="Pfam" id="PF00535">
    <property type="entry name" value="Glycos_transf_2"/>
    <property type="match status" value="1"/>
</dbReference>
<dbReference type="GO" id="GO:0016740">
    <property type="term" value="F:transferase activity"/>
    <property type="evidence" value="ECO:0007669"/>
    <property type="project" value="UniProtKB-KW"/>
</dbReference>
<keyword evidence="1" id="KW-0812">Transmembrane</keyword>
<feature type="transmembrane region" description="Helical" evidence="1">
    <location>
        <begin position="284"/>
        <end position="306"/>
    </location>
</feature>
<keyword evidence="4" id="KW-1185">Reference proteome</keyword>
<reference evidence="3 4" key="1">
    <citation type="submission" date="2019-03" db="EMBL/GenBank/DDBJ databases">
        <title>Algoriphagus aquimaris sp. nov., isolated form marine sediment in Pohang, Korea.</title>
        <authorList>
            <person name="Kim J."/>
            <person name="Yoon S.-H."/>
            <person name="Lee S.-S."/>
        </authorList>
    </citation>
    <scope>NUCLEOTIDE SEQUENCE [LARGE SCALE GENOMIC DNA]</scope>
    <source>
        <strain evidence="3 4">F21</strain>
    </source>
</reference>
<dbReference type="PANTHER" id="PTHR43685">
    <property type="entry name" value="GLYCOSYLTRANSFERASE"/>
    <property type="match status" value="1"/>
</dbReference>
<dbReference type="PANTHER" id="PTHR43685:SF2">
    <property type="entry name" value="GLYCOSYLTRANSFERASE 2-LIKE DOMAIN-CONTAINING PROTEIN"/>
    <property type="match status" value="1"/>
</dbReference>
<dbReference type="CDD" id="cd00761">
    <property type="entry name" value="Glyco_tranf_GTA_type"/>
    <property type="match status" value="1"/>
</dbReference>
<dbReference type="InterPro" id="IPR001173">
    <property type="entry name" value="Glyco_trans_2-like"/>
</dbReference>
<dbReference type="InterPro" id="IPR050834">
    <property type="entry name" value="Glycosyltransf_2"/>
</dbReference>
<accession>A0A4R5UZP5</accession>
<name>A0A4R5UZP5_9BACT</name>
<organism evidence="3 4">
    <name type="scientific">Algoriphagus formosus</name>
    <dbReference type="NCBI Taxonomy" id="2007308"/>
    <lineage>
        <taxon>Bacteria</taxon>
        <taxon>Pseudomonadati</taxon>
        <taxon>Bacteroidota</taxon>
        <taxon>Cytophagia</taxon>
        <taxon>Cytophagales</taxon>
        <taxon>Cyclobacteriaceae</taxon>
        <taxon>Algoriphagus</taxon>
    </lineage>
</organism>
<keyword evidence="3" id="KW-0808">Transferase</keyword>
<evidence type="ECO:0000313" key="4">
    <source>
        <dbReference type="Proteomes" id="UP000295438"/>
    </source>
</evidence>
<keyword evidence="1" id="KW-0472">Membrane</keyword>
<proteinExistence type="predicted"/>
<keyword evidence="1" id="KW-1133">Transmembrane helix</keyword>
<dbReference type="RefSeq" id="WP_133390747.1">
    <property type="nucleotide sequence ID" value="NZ_SMUW01000033.1"/>
</dbReference>
<feature type="domain" description="Glycosyltransferase 2-like" evidence="2">
    <location>
        <begin position="89"/>
        <end position="135"/>
    </location>
</feature>
<gene>
    <name evidence="3" type="ORF">E1898_09915</name>
</gene>
<protein>
    <submittedName>
        <fullName evidence="3">Glycosyltransferase family 2 protein</fullName>
    </submittedName>
</protein>
<evidence type="ECO:0000259" key="2">
    <source>
        <dbReference type="Pfam" id="PF00535"/>
    </source>
</evidence>
<dbReference type="Proteomes" id="UP000295438">
    <property type="component" value="Unassembled WGS sequence"/>
</dbReference>
<evidence type="ECO:0000313" key="3">
    <source>
        <dbReference type="EMBL" id="TDK44879.1"/>
    </source>
</evidence>
<dbReference type="SUPFAM" id="SSF53448">
    <property type="entry name" value="Nucleotide-diphospho-sugar transferases"/>
    <property type="match status" value="1"/>
</dbReference>
<dbReference type="Gene3D" id="3.90.550.10">
    <property type="entry name" value="Spore Coat Polysaccharide Biosynthesis Protein SpsA, Chain A"/>
    <property type="match status" value="1"/>
</dbReference>
<sequence>MKITFVLEWENAILSELDRTSELLTQIHLQSNIQQQAQFELLILHNSEQVSEEFISDFLRNVLDEKNLPEMEETRVLDVKDAHYFQLKNEGVRHAKGETVIILDSDIIPQAGWLEALLNAHQKYPEAIIAGATHIDYSDFIGKCFSLAWFFPAPSDRSDMESANLIFSNNFICKKQLLIDNPYPKMAEGVTRGADTLLWKELERKGVKLFICHQAKASHPAPNGWEHFFNRALAEGRDDYLRLFEKDFRVDHPAFRFFKIYLLRSKNTIVRIWKNRAKVNLSLWQVPFAIITMLTYYLFYLIGGVITKATPRYAKVSWQI</sequence>
<dbReference type="EMBL" id="SMUW01000033">
    <property type="protein sequence ID" value="TDK44879.1"/>
    <property type="molecule type" value="Genomic_DNA"/>
</dbReference>